<dbReference type="InterPro" id="IPR036388">
    <property type="entry name" value="WH-like_DNA-bd_sf"/>
</dbReference>
<dbReference type="Gene3D" id="1.10.10.10">
    <property type="entry name" value="Winged helix-like DNA-binding domain superfamily/Winged helix DNA-binding domain"/>
    <property type="match status" value="1"/>
</dbReference>
<keyword evidence="7" id="KW-0234">DNA repair</keyword>
<evidence type="ECO:0000256" key="4">
    <source>
        <dbReference type="ARBA" id="ARBA00022603"/>
    </source>
</evidence>
<dbReference type="NCBIfam" id="TIGR00589">
    <property type="entry name" value="ogt"/>
    <property type="match status" value="1"/>
</dbReference>
<reference evidence="10 11" key="1">
    <citation type="submission" date="2020-08" db="EMBL/GenBank/DDBJ databases">
        <title>Bridging the membrane lipid divide: bacteria of the FCB group superphylum have the potential to synthesize archaeal ether lipids.</title>
        <authorList>
            <person name="Villanueva L."/>
            <person name="Von Meijenfeldt F.A.B."/>
            <person name="Westbye A.B."/>
            <person name="Yadav S."/>
            <person name="Hopmans E.C."/>
            <person name="Dutilh B.E."/>
            <person name="Sinninghe Damste J.S."/>
        </authorList>
    </citation>
    <scope>NUCLEOTIDE SEQUENCE [LARGE SCALE GENOMIC DNA]</scope>
    <source>
        <strain evidence="10">NIOZ-UU30</strain>
    </source>
</reference>
<evidence type="ECO:0000256" key="2">
    <source>
        <dbReference type="ARBA" id="ARBA00008711"/>
    </source>
</evidence>
<dbReference type="GO" id="GO:0032259">
    <property type="term" value="P:methylation"/>
    <property type="evidence" value="ECO:0007669"/>
    <property type="project" value="UniProtKB-KW"/>
</dbReference>
<comment type="catalytic activity">
    <reaction evidence="8">
        <text>a 6-O-methyl-2'-deoxyguanosine in DNA + L-cysteinyl-[protein] = S-methyl-L-cysteinyl-[protein] + a 2'-deoxyguanosine in DNA</text>
        <dbReference type="Rhea" id="RHEA:24000"/>
        <dbReference type="Rhea" id="RHEA-COMP:10131"/>
        <dbReference type="Rhea" id="RHEA-COMP:10132"/>
        <dbReference type="Rhea" id="RHEA-COMP:11367"/>
        <dbReference type="Rhea" id="RHEA-COMP:11368"/>
        <dbReference type="ChEBI" id="CHEBI:29950"/>
        <dbReference type="ChEBI" id="CHEBI:82612"/>
        <dbReference type="ChEBI" id="CHEBI:85445"/>
        <dbReference type="ChEBI" id="CHEBI:85448"/>
        <dbReference type="EC" id="2.1.1.63"/>
    </reaction>
</comment>
<accession>A0A8J6THU7</accession>
<dbReference type="InterPro" id="IPR036217">
    <property type="entry name" value="MethylDNA_cys_MeTrfase_DNAb"/>
</dbReference>
<dbReference type="Proteomes" id="UP000603434">
    <property type="component" value="Unassembled WGS sequence"/>
</dbReference>
<dbReference type="GO" id="GO:0003908">
    <property type="term" value="F:methylated-DNA-[protein]-cysteine S-methyltransferase activity"/>
    <property type="evidence" value="ECO:0007669"/>
    <property type="project" value="UniProtKB-EC"/>
</dbReference>
<dbReference type="Pfam" id="PF01035">
    <property type="entry name" value="DNA_binding_1"/>
    <property type="match status" value="1"/>
</dbReference>
<proteinExistence type="inferred from homology"/>
<evidence type="ECO:0000256" key="7">
    <source>
        <dbReference type="ARBA" id="ARBA00023204"/>
    </source>
</evidence>
<dbReference type="EC" id="2.1.1.63" evidence="3"/>
<dbReference type="SUPFAM" id="SSF46767">
    <property type="entry name" value="Methylated DNA-protein cysteine methyltransferase, C-terminal domain"/>
    <property type="match status" value="1"/>
</dbReference>
<protein>
    <recommendedName>
        <fullName evidence="3">methylated-DNA--[protein]-cysteine S-methyltransferase</fullName>
        <ecNumber evidence="3">2.1.1.63</ecNumber>
    </recommendedName>
</protein>
<keyword evidence="4" id="KW-0489">Methyltransferase</keyword>
<evidence type="ECO:0000313" key="10">
    <source>
        <dbReference type="EMBL" id="MBC8362330.1"/>
    </source>
</evidence>
<feature type="domain" description="Methylated-DNA-[protein]-cysteine S-methyltransferase DNA binding" evidence="9">
    <location>
        <begin position="89"/>
        <end position="168"/>
    </location>
</feature>
<keyword evidence="6" id="KW-0227">DNA damage</keyword>
<dbReference type="PANTHER" id="PTHR10815:SF13">
    <property type="entry name" value="METHYLATED-DNA--PROTEIN-CYSTEINE METHYLTRANSFERASE"/>
    <property type="match status" value="1"/>
</dbReference>
<sequence length="190" mass="20860">MNKKIIKSTPFGSVGVIWTGFNDNPRIIRVLLSKPGLCAEEQVAEIYPNSQASSCAEVDAVADAIKGLLEGDDIEISLDVADLDMCSVFQQSVLRAEYRIPRGSISTYQLIAEYLGKRNGARAVGNALANNPFPLIVPCHRAIRSDRQLGGYQGGLEMKRALLEMEGITFDDAGRVVCEQLHYERIMSNL</sequence>
<comment type="caution">
    <text evidence="10">The sequence shown here is derived from an EMBL/GenBank/DDBJ whole genome shotgun (WGS) entry which is preliminary data.</text>
</comment>
<organism evidence="10 11">
    <name type="scientific">Candidatus Desulfatibia profunda</name>
    <dbReference type="NCBI Taxonomy" id="2841695"/>
    <lineage>
        <taxon>Bacteria</taxon>
        <taxon>Pseudomonadati</taxon>
        <taxon>Thermodesulfobacteriota</taxon>
        <taxon>Desulfobacteria</taxon>
        <taxon>Desulfobacterales</taxon>
        <taxon>Desulfobacterales incertae sedis</taxon>
        <taxon>Candidatus Desulfatibia</taxon>
    </lineage>
</organism>
<evidence type="ECO:0000256" key="8">
    <source>
        <dbReference type="ARBA" id="ARBA00049348"/>
    </source>
</evidence>
<dbReference type="CDD" id="cd06445">
    <property type="entry name" value="ATase"/>
    <property type="match status" value="1"/>
</dbReference>
<evidence type="ECO:0000256" key="3">
    <source>
        <dbReference type="ARBA" id="ARBA00011918"/>
    </source>
</evidence>
<dbReference type="GO" id="GO:0006281">
    <property type="term" value="P:DNA repair"/>
    <property type="evidence" value="ECO:0007669"/>
    <property type="project" value="UniProtKB-KW"/>
</dbReference>
<evidence type="ECO:0000256" key="1">
    <source>
        <dbReference type="ARBA" id="ARBA00001286"/>
    </source>
</evidence>
<dbReference type="PANTHER" id="PTHR10815">
    <property type="entry name" value="METHYLATED-DNA--PROTEIN-CYSTEINE METHYLTRANSFERASE"/>
    <property type="match status" value="1"/>
</dbReference>
<comment type="similarity">
    <text evidence="2">Belongs to the MGMT family.</text>
</comment>
<evidence type="ECO:0000313" key="11">
    <source>
        <dbReference type="Proteomes" id="UP000603434"/>
    </source>
</evidence>
<name>A0A8J6THU7_9BACT</name>
<dbReference type="EMBL" id="JACNJH010000182">
    <property type="protein sequence ID" value="MBC8362330.1"/>
    <property type="molecule type" value="Genomic_DNA"/>
</dbReference>
<evidence type="ECO:0000256" key="6">
    <source>
        <dbReference type="ARBA" id="ARBA00022763"/>
    </source>
</evidence>
<dbReference type="InterPro" id="IPR014048">
    <property type="entry name" value="MethylDNA_cys_MeTrfase_DNA-bd"/>
</dbReference>
<gene>
    <name evidence="10" type="ORF">H8E23_13140</name>
</gene>
<evidence type="ECO:0000259" key="9">
    <source>
        <dbReference type="Pfam" id="PF01035"/>
    </source>
</evidence>
<dbReference type="FunFam" id="1.10.10.10:FF:000214">
    <property type="entry name" value="Methylated-DNA--protein-cysteine methyltransferase"/>
    <property type="match status" value="1"/>
</dbReference>
<keyword evidence="5" id="KW-0808">Transferase</keyword>
<comment type="catalytic activity">
    <reaction evidence="1">
        <text>a 4-O-methyl-thymidine in DNA + L-cysteinyl-[protein] = a thymidine in DNA + S-methyl-L-cysteinyl-[protein]</text>
        <dbReference type="Rhea" id="RHEA:53428"/>
        <dbReference type="Rhea" id="RHEA-COMP:10131"/>
        <dbReference type="Rhea" id="RHEA-COMP:10132"/>
        <dbReference type="Rhea" id="RHEA-COMP:13555"/>
        <dbReference type="Rhea" id="RHEA-COMP:13556"/>
        <dbReference type="ChEBI" id="CHEBI:29950"/>
        <dbReference type="ChEBI" id="CHEBI:82612"/>
        <dbReference type="ChEBI" id="CHEBI:137386"/>
        <dbReference type="ChEBI" id="CHEBI:137387"/>
        <dbReference type="EC" id="2.1.1.63"/>
    </reaction>
</comment>
<dbReference type="AlphaFoldDB" id="A0A8J6THU7"/>
<evidence type="ECO:0000256" key="5">
    <source>
        <dbReference type="ARBA" id="ARBA00022679"/>
    </source>
</evidence>